<dbReference type="OMA" id="WQTIHET"/>
<dbReference type="InterPro" id="IPR002213">
    <property type="entry name" value="UDP_glucos_trans"/>
</dbReference>
<evidence type="ECO:0000313" key="5">
    <source>
        <dbReference type="EMBL" id="EMS48262.1"/>
    </source>
</evidence>
<dbReference type="Gene3D" id="3.40.50.2000">
    <property type="entry name" value="Glycogen Phosphorylase B"/>
    <property type="match status" value="2"/>
</dbReference>
<dbReference type="InterPro" id="IPR050481">
    <property type="entry name" value="UDP-glycosyltransf_plant"/>
</dbReference>
<reference evidence="5" key="1">
    <citation type="journal article" date="2013" name="Nature">
        <title>Draft genome of the wheat A-genome progenitor Triticum urartu.</title>
        <authorList>
            <person name="Ling H.Q."/>
            <person name="Zhao S."/>
            <person name="Liu D."/>
            <person name="Wang J."/>
            <person name="Sun H."/>
            <person name="Zhang C."/>
            <person name="Fan H."/>
            <person name="Li D."/>
            <person name="Dong L."/>
            <person name="Tao Y."/>
            <person name="Gao C."/>
            <person name="Wu H."/>
            <person name="Li Y."/>
            <person name="Cui Y."/>
            <person name="Guo X."/>
            <person name="Zheng S."/>
            <person name="Wang B."/>
            <person name="Yu K."/>
            <person name="Liang Q."/>
            <person name="Yang W."/>
            <person name="Lou X."/>
            <person name="Chen J."/>
            <person name="Feng M."/>
            <person name="Jian J."/>
            <person name="Zhang X."/>
            <person name="Luo G."/>
            <person name="Jiang Y."/>
            <person name="Liu J."/>
            <person name="Wang Z."/>
            <person name="Sha Y."/>
            <person name="Zhang B."/>
            <person name="Wu H."/>
            <person name="Tang D."/>
            <person name="Shen Q."/>
            <person name="Xue P."/>
            <person name="Zou S."/>
            <person name="Wang X."/>
            <person name="Liu X."/>
            <person name="Wang F."/>
            <person name="Yang Y."/>
            <person name="An X."/>
            <person name="Dong Z."/>
            <person name="Zhang K."/>
            <person name="Zhang X."/>
            <person name="Luo M.C."/>
            <person name="Dvorak J."/>
            <person name="Tong Y."/>
            <person name="Wang J."/>
            <person name="Yang H."/>
            <person name="Li Z."/>
            <person name="Wang D."/>
            <person name="Zhang A."/>
            <person name="Wang J."/>
        </authorList>
    </citation>
    <scope>NUCLEOTIDE SEQUENCE</scope>
</reference>
<dbReference type="GO" id="GO:0035251">
    <property type="term" value="F:UDP-glucosyltransferase activity"/>
    <property type="evidence" value="ECO:0007669"/>
    <property type="project" value="InterPro"/>
</dbReference>
<evidence type="ECO:0000256" key="3">
    <source>
        <dbReference type="RuleBase" id="RU003718"/>
    </source>
</evidence>
<dbReference type="PANTHER" id="PTHR48048:SF12">
    <property type="entry name" value="GLYCOSYLTRANSFERASE"/>
    <property type="match status" value="1"/>
</dbReference>
<protein>
    <recommendedName>
        <fullName evidence="4">Glycosyltransferase</fullName>
        <ecNumber evidence="4">2.4.1.-</ecNumber>
    </recommendedName>
</protein>
<sequence length="507" mass="54949">MKRIAYFILTFALETEKIIRDQFVFPQPRPKMKEANQGACDRESRRTVLMYPAPGAGHLIPTVEFGRLLVSHGLAVIVVQRGLPAGNATAPASSLYGNGDASASPFLSFHYIPEPPLPHGVPEGDHVAKVFELTRASNPELRDFLRVTSPAALLLDFFCYSAADVAAEIGIPAYFFFLSCTASLAVLLHLPVIHGQNDVSMRDLGGELVHVPGVTPIPAHDLPAAFLDRSSLSYKHFLALSEQLCKSHGVIVNSCRSLEPRATDAVASGLCTPPGRTTPPLFCVGPLVQSAEVAEKQGEECLAWLDTQPKASVLFLCFGSMGRFSAEQIKEMAAGLEMSGQRFLWGVRSPPGGNEQPGEPELDVLLPNGFLDRTRDRGLVVTSWAPQREVLAHETVGGFVTHCGWNSVLEAVMAGVPMLGWPLYAEQRMNKVFLVEGMQLGVAMEPGPDGFVTAKEIEGKVTWLMSSDGGRELRERTLVAMREAREALSAGGDSTAALLQLVQRWII</sequence>
<dbReference type="EC" id="2.4.1.-" evidence="4"/>
<keyword evidence="3" id="KW-0328">Glycosyltransferase</keyword>
<evidence type="ECO:0000256" key="2">
    <source>
        <dbReference type="ARBA" id="ARBA00022679"/>
    </source>
</evidence>
<dbReference type="CDD" id="cd03784">
    <property type="entry name" value="GT1_Gtf-like"/>
    <property type="match status" value="1"/>
</dbReference>
<dbReference type="PROSITE" id="PS00375">
    <property type="entry name" value="UDPGT"/>
    <property type="match status" value="1"/>
</dbReference>
<name>M7YLR3_TRIUA</name>
<dbReference type="PANTHER" id="PTHR48048">
    <property type="entry name" value="GLYCOSYLTRANSFERASE"/>
    <property type="match status" value="1"/>
</dbReference>
<comment type="similarity">
    <text evidence="1 3">Belongs to the UDP-glycosyltransferase family.</text>
</comment>
<gene>
    <name evidence="5" type="ORF">TRIUR3_12028</name>
</gene>
<accession>M7YLR3</accession>
<proteinExistence type="inferred from homology"/>
<dbReference type="AlphaFoldDB" id="M7YLR3"/>
<dbReference type="EMBL" id="KD251375">
    <property type="protein sequence ID" value="EMS48262.1"/>
    <property type="molecule type" value="Genomic_DNA"/>
</dbReference>
<organism evidence="5">
    <name type="scientific">Triticum urartu</name>
    <name type="common">Red wild einkorn</name>
    <name type="synonym">Crithodium urartu</name>
    <dbReference type="NCBI Taxonomy" id="4572"/>
    <lineage>
        <taxon>Eukaryota</taxon>
        <taxon>Viridiplantae</taxon>
        <taxon>Streptophyta</taxon>
        <taxon>Embryophyta</taxon>
        <taxon>Tracheophyta</taxon>
        <taxon>Spermatophyta</taxon>
        <taxon>Magnoliopsida</taxon>
        <taxon>Liliopsida</taxon>
        <taxon>Poales</taxon>
        <taxon>Poaceae</taxon>
        <taxon>BOP clade</taxon>
        <taxon>Pooideae</taxon>
        <taxon>Triticodae</taxon>
        <taxon>Triticeae</taxon>
        <taxon>Triticinae</taxon>
        <taxon>Triticum</taxon>
    </lineage>
</organism>
<evidence type="ECO:0000256" key="1">
    <source>
        <dbReference type="ARBA" id="ARBA00009995"/>
    </source>
</evidence>
<evidence type="ECO:0000256" key="4">
    <source>
        <dbReference type="RuleBase" id="RU362057"/>
    </source>
</evidence>
<dbReference type="SUPFAM" id="SSF53756">
    <property type="entry name" value="UDP-Glycosyltransferase/glycogen phosphorylase"/>
    <property type="match status" value="1"/>
</dbReference>
<dbReference type="InterPro" id="IPR035595">
    <property type="entry name" value="UDP_glycos_trans_CS"/>
</dbReference>
<dbReference type="FunFam" id="3.40.50.2000:FF:000020">
    <property type="entry name" value="Glycosyltransferase"/>
    <property type="match status" value="1"/>
</dbReference>
<dbReference type="Pfam" id="PF00201">
    <property type="entry name" value="UDPGT"/>
    <property type="match status" value="1"/>
</dbReference>
<dbReference type="STRING" id="4572.M7YLR3"/>
<keyword evidence="2 3" id="KW-0808">Transferase</keyword>
<dbReference type="eggNOG" id="KOG1192">
    <property type="taxonomic scope" value="Eukaryota"/>
</dbReference>